<dbReference type="InterPro" id="IPR009339">
    <property type="entry name" value="DUF998"/>
</dbReference>
<keyword evidence="3" id="KW-1185">Reference proteome</keyword>
<evidence type="ECO:0000313" key="2">
    <source>
        <dbReference type="EMBL" id="RZU24447.1"/>
    </source>
</evidence>
<dbReference type="Pfam" id="PF06197">
    <property type="entry name" value="DUF998"/>
    <property type="match status" value="1"/>
</dbReference>
<dbReference type="EMBL" id="SHKR01000001">
    <property type="protein sequence ID" value="RZU24447.1"/>
    <property type="molecule type" value="Genomic_DNA"/>
</dbReference>
<dbReference type="AlphaFoldDB" id="A0A4Q7XL01"/>
<feature type="transmembrane region" description="Helical" evidence="1">
    <location>
        <begin position="114"/>
        <end position="132"/>
    </location>
</feature>
<proteinExistence type="predicted"/>
<feature type="transmembrane region" description="Helical" evidence="1">
    <location>
        <begin position="6"/>
        <end position="27"/>
    </location>
</feature>
<feature type="transmembrane region" description="Helical" evidence="1">
    <location>
        <begin position="48"/>
        <end position="69"/>
    </location>
</feature>
<keyword evidence="1" id="KW-0472">Membrane</keyword>
<sequence length="201" mass="21470">MALLLAVLAVLGMGGYLCVFVALHALPTGYHPVRHAVSDYGVGRYARLFRWAAVASSVGILALAAGLALEPGTPTVTVLQLVFLFLIPVTRVGMLKFPTDLEGQRLTRSGRLHYLFAVAAFALTYSAIAGMTPELGSVGAWESVSGLLSVLRLVALVSLVLLVIALVPRLRVVFGLFERVFLLSTNLWFLTAGICLFVEAA</sequence>
<gene>
    <name evidence="2" type="ORF">EV645_0089</name>
</gene>
<name>A0A4Q7XL01_9ACTN</name>
<feature type="transmembrane region" description="Helical" evidence="1">
    <location>
        <begin position="75"/>
        <end position="94"/>
    </location>
</feature>
<evidence type="ECO:0000256" key="1">
    <source>
        <dbReference type="SAM" id="Phobius"/>
    </source>
</evidence>
<accession>A0A4Q7XL01</accession>
<dbReference type="RefSeq" id="WP_130438517.1">
    <property type="nucleotide sequence ID" value="NZ_SHKR01000001.1"/>
</dbReference>
<dbReference type="Proteomes" id="UP000292027">
    <property type="component" value="Unassembled WGS sequence"/>
</dbReference>
<feature type="transmembrane region" description="Helical" evidence="1">
    <location>
        <begin position="180"/>
        <end position="200"/>
    </location>
</feature>
<reference evidence="2 3" key="1">
    <citation type="journal article" date="2015" name="Stand. Genomic Sci.">
        <title>Genomic Encyclopedia of Bacterial and Archaeal Type Strains, Phase III: the genomes of soil and plant-associated and newly described type strains.</title>
        <authorList>
            <person name="Whitman W.B."/>
            <person name="Woyke T."/>
            <person name="Klenk H.P."/>
            <person name="Zhou Y."/>
            <person name="Lilburn T.G."/>
            <person name="Beck B.J."/>
            <person name="De Vos P."/>
            <person name="Vandamme P."/>
            <person name="Eisen J.A."/>
            <person name="Garrity G."/>
            <person name="Hugenholtz P."/>
            <person name="Kyrpides N.C."/>
        </authorList>
    </citation>
    <scope>NUCLEOTIDE SEQUENCE [LARGE SCALE GENOMIC DNA]</scope>
    <source>
        <strain evidence="2 3">VKM Ac-2540</strain>
    </source>
</reference>
<protein>
    <submittedName>
        <fullName evidence="2">Uncharacterized protein DUF998</fullName>
    </submittedName>
</protein>
<keyword evidence="1" id="KW-0812">Transmembrane</keyword>
<dbReference type="OrthoDB" id="2221333at2"/>
<keyword evidence="1" id="KW-1133">Transmembrane helix</keyword>
<evidence type="ECO:0000313" key="3">
    <source>
        <dbReference type="Proteomes" id="UP000292027"/>
    </source>
</evidence>
<feature type="transmembrane region" description="Helical" evidence="1">
    <location>
        <begin position="144"/>
        <end position="168"/>
    </location>
</feature>
<comment type="caution">
    <text evidence="2">The sequence shown here is derived from an EMBL/GenBank/DDBJ whole genome shotgun (WGS) entry which is preliminary data.</text>
</comment>
<organism evidence="2 3">
    <name type="scientific">Kribbella rubisoli</name>
    <dbReference type="NCBI Taxonomy" id="3075929"/>
    <lineage>
        <taxon>Bacteria</taxon>
        <taxon>Bacillati</taxon>
        <taxon>Actinomycetota</taxon>
        <taxon>Actinomycetes</taxon>
        <taxon>Propionibacteriales</taxon>
        <taxon>Kribbellaceae</taxon>
        <taxon>Kribbella</taxon>
    </lineage>
</organism>